<evidence type="ECO:0000256" key="1">
    <source>
        <dbReference type="SAM" id="MobiDB-lite"/>
    </source>
</evidence>
<keyword evidence="3" id="KW-1185">Reference proteome</keyword>
<dbReference type="Proteomes" id="UP000245698">
    <property type="component" value="Unassembled WGS sequence"/>
</dbReference>
<feature type="region of interest" description="Disordered" evidence="1">
    <location>
        <begin position="66"/>
        <end position="94"/>
    </location>
</feature>
<gene>
    <name evidence="2" type="ORF">BQ8482_290031</name>
</gene>
<sequence>METFDDFRAVEAFRLFAEMANVGQVIYLTHYQHLCDIARRVCPMRAYTSWPCRSCRNAEVREASHPRAVPIKAGRAGDQHPAAGQRAKRTPPVI</sequence>
<name>A0A2P9AMU4_9HYPH</name>
<evidence type="ECO:0000313" key="2">
    <source>
        <dbReference type="EMBL" id="SJM32436.1"/>
    </source>
</evidence>
<evidence type="ECO:0000313" key="3">
    <source>
        <dbReference type="Proteomes" id="UP000245698"/>
    </source>
</evidence>
<dbReference type="EMBL" id="FUIG01000036">
    <property type="protein sequence ID" value="SJM32436.1"/>
    <property type="molecule type" value="Genomic_DNA"/>
</dbReference>
<reference evidence="3" key="1">
    <citation type="submission" date="2016-12" db="EMBL/GenBank/DDBJ databases">
        <authorList>
            <person name="Brunel B."/>
        </authorList>
    </citation>
    <scope>NUCLEOTIDE SEQUENCE [LARGE SCALE GENOMIC DNA]</scope>
</reference>
<organism evidence="2 3">
    <name type="scientific">Mesorhizobium delmotii</name>
    <dbReference type="NCBI Taxonomy" id="1631247"/>
    <lineage>
        <taxon>Bacteria</taxon>
        <taxon>Pseudomonadati</taxon>
        <taxon>Pseudomonadota</taxon>
        <taxon>Alphaproteobacteria</taxon>
        <taxon>Hyphomicrobiales</taxon>
        <taxon>Phyllobacteriaceae</taxon>
        <taxon>Mesorhizobium</taxon>
    </lineage>
</organism>
<dbReference type="AlphaFoldDB" id="A0A2P9AMU4"/>
<proteinExistence type="predicted"/>
<accession>A0A2P9AMU4</accession>
<protein>
    <submittedName>
        <fullName evidence="2">Uncharacterized protein</fullName>
    </submittedName>
</protein>